<dbReference type="EMBL" id="FOCO01000041">
    <property type="protein sequence ID" value="SEO03895.1"/>
    <property type="molecule type" value="Genomic_DNA"/>
</dbReference>
<accession>A0A1H8LFK3</accession>
<dbReference type="Pfam" id="PF00400">
    <property type="entry name" value="WD40"/>
    <property type="match status" value="1"/>
</dbReference>
<dbReference type="InterPro" id="IPR015943">
    <property type="entry name" value="WD40/YVTN_repeat-like_dom_sf"/>
</dbReference>
<gene>
    <name evidence="1" type="ORF">SAMN05216227_104128</name>
</gene>
<proteinExistence type="predicted"/>
<sequence length="345" mass="36583">MTILDPVQRETDPTAIEAVGRYFICDAVPTGLVAVGDTVVAGFGDGQIRIFRPDLPMQEVPAHGGAVLCLARHGASVLTGGDDGRVLLVDIAGNITELAAYGGRWVDCVAAAKNGTWAASVGKTAHVCDSEGRTHALDHPSTVGGMAFDRRGERLAVAHYGGVTIWTRGRRDWKASTLKWAGSHGAVTWSPDNRFIVTSMQENALHGWRLRDKADMRMSGYPTKVKSIDWVGKNPHLASSGAQEAICWPFDGANGPMGQRPLMLCHDGDALATAVVGLPGHDALLTGFENGVVLFSELDPIADPRVIKRRSGAAVTHLMVTPDAGWMLAAAEDGLVLWAPLGRAG</sequence>
<dbReference type="OrthoDB" id="9814620at2"/>
<dbReference type="InterPro" id="IPR001680">
    <property type="entry name" value="WD40_rpt"/>
</dbReference>
<evidence type="ECO:0000313" key="1">
    <source>
        <dbReference type="EMBL" id="SEO03895.1"/>
    </source>
</evidence>
<protein>
    <submittedName>
        <fullName evidence="1">WD-40 repeat-containing protein</fullName>
    </submittedName>
</protein>
<dbReference type="Gene3D" id="2.130.10.10">
    <property type="entry name" value="YVTN repeat-like/Quinoprotein amine dehydrogenase"/>
    <property type="match status" value="2"/>
</dbReference>
<dbReference type="AlphaFoldDB" id="A0A1H8LFK3"/>
<dbReference type="SUPFAM" id="SSF50978">
    <property type="entry name" value="WD40 repeat-like"/>
    <property type="match status" value="1"/>
</dbReference>
<dbReference type="RefSeq" id="WP_050519405.1">
    <property type="nucleotide sequence ID" value="NZ_FOCO01000041.1"/>
</dbReference>
<reference evidence="1 2" key="1">
    <citation type="submission" date="2016-10" db="EMBL/GenBank/DDBJ databases">
        <authorList>
            <person name="de Groot N.N."/>
        </authorList>
    </citation>
    <scope>NUCLEOTIDE SEQUENCE [LARGE SCALE GENOMIC DNA]</scope>
    <source>
        <strain evidence="1 2">CGMCC 1.10836</strain>
    </source>
</reference>
<dbReference type="InterPro" id="IPR036322">
    <property type="entry name" value="WD40_repeat_dom_sf"/>
</dbReference>
<organism evidence="1 2">
    <name type="scientific">Pseudorhodobacter antarcticus</name>
    <dbReference type="NCBI Taxonomy" id="1077947"/>
    <lineage>
        <taxon>Bacteria</taxon>
        <taxon>Pseudomonadati</taxon>
        <taxon>Pseudomonadota</taxon>
        <taxon>Alphaproteobacteria</taxon>
        <taxon>Rhodobacterales</taxon>
        <taxon>Paracoccaceae</taxon>
        <taxon>Pseudorhodobacter</taxon>
    </lineage>
</organism>
<dbReference type="STRING" id="1077947.SAMN05216227_104128"/>
<name>A0A1H8LFK3_9RHOB</name>
<dbReference type="SMART" id="SM00320">
    <property type="entry name" value="WD40"/>
    <property type="match status" value="5"/>
</dbReference>
<keyword evidence="2" id="KW-1185">Reference proteome</keyword>
<evidence type="ECO:0000313" key="2">
    <source>
        <dbReference type="Proteomes" id="UP000183002"/>
    </source>
</evidence>
<dbReference type="Proteomes" id="UP000183002">
    <property type="component" value="Unassembled WGS sequence"/>
</dbReference>